<keyword evidence="3" id="KW-1185">Reference proteome</keyword>
<organism evidence="2 3">
    <name type="scientific">Paenibacillus dendritiformis C454</name>
    <dbReference type="NCBI Taxonomy" id="1131935"/>
    <lineage>
        <taxon>Bacteria</taxon>
        <taxon>Bacillati</taxon>
        <taxon>Bacillota</taxon>
        <taxon>Bacilli</taxon>
        <taxon>Bacillales</taxon>
        <taxon>Paenibacillaceae</taxon>
        <taxon>Paenibacillus</taxon>
    </lineage>
</organism>
<dbReference type="InterPro" id="IPR011008">
    <property type="entry name" value="Dimeric_a/b-barrel"/>
</dbReference>
<proteinExistence type="predicted"/>
<dbReference type="SUPFAM" id="SSF54909">
    <property type="entry name" value="Dimeric alpha+beta barrel"/>
    <property type="match status" value="1"/>
</dbReference>
<name>H3SHQ7_9BACL</name>
<protein>
    <recommendedName>
        <fullName evidence="1">ABM domain-containing protein</fullName>
    </recommendedName>
</protein>
<dbReference type="PANTHER" id="PTHR37811:SF2">
    <property type="entry name" value="ABM DOMAIN-CONTAINING PROTEIN"/>
    <property type="match status" value="1"/>
</dbReference>
<dbReference type="PANTHER" id="PTHR37811">
    <property type="entry name" value="BLL5343 PROTEIN"/>
    <property type="match status" value="1"/>
</dbReference>
<dbReference type="Proteomes" id="UP000003900">
    <property type="component" value="Unassembled WGS sequence"/>
</dbReference>
<dbReference type="InterPro" id="IPR052936">
    <property type="entry name" value="Jasmonate_Hydroxylase-like"/>
</dbReference>
<reference evidence="2 3" key="1">
    <citation type="journal article" date="2012" name="J. Bacteriol.">
        <title>Genome Sequence of the Pattern-Forming Social Bacterium Paenibacillus dendritiformis C454 Chiral Morphotype.</title>
        <authorList>
            <person name="Sirota-Madi A."/>
            <person name="Olender T."/>
            <person name="Helman Y."/>
            <person name="Brainis I."/>
            <person name="Finkelshtein A."/>
            <person name="Roth D."/>
            <person name="Hagai E."/>
            <person name="Leshkowitz D."/>
            <person name="Brodsky L."/>
            <person name="Galatenko V."/>
            <person name="Nikolaev V."/>
            <person name="Gutnick D.L."/>
            <person name="Lancet D."/>
            <person name="Ben-Jacob E."/>
        </authorList>
    </citation>
    <scope>NUCLEOTIDE SEQUENCE [LARGE SCALE GENOMIC DNA]</scope>
    <source>
        <strain evidence="2 3">C454</strain>
    </source>
</reference>
<evidence type="ECO:0000313" key="3">
    <source>
        <dbReference type="Proteomes" id="UP000003900"/>
    </source>
</evidence>
<sequence>MSGIAQTPQPPYYAVIFTSERTDGDYGYAEMAEEMVKLASLQPGFLGVESAREGVGITVSYWDSLEAIQKWKQNERHLVAQRKGMAEWYRTYKTRVCKVERDYGFEAVNAK</sequence>
<dbReference type="STRING" id="1131935.PDENDC454_15372"/>
<comment type="caution">
    <text evidence="2">The sequence shown here is derived from an EMBL/GenBank/DDBJ whole genome shotgun (WGS) entry which is preliminary data.</text>
</comment>
<dbReference type="AlphaFoldDB" id="H3SHQ7"/>
<feature type="domain" description="ABM" evidence="1">
    <location>
        <begin position="28"/>
        <end position="82"/>
    </location>
</feature>
<dbReference type="OrthoDB" id="9798439at2"/>
<dbReference type="Pfam" id="PF03992">
    <property type="entry name" value="ABM"/>
    <property type="match status" value="1"/>
</dbReference>
<dbReference type="Gene3D" id="3.30.70.100">
    <property type="match status" value="1"/>
</dbReference>
<dbReference type="RefSeq" id="WP_006677569.1">
    <property type="nucleotide sequence ID" value="NZ_AHKH01000039.1"/>
</dbReference>
<dbReference type="EMBL" id="AHKH01000039">
    <property type="protein sequence ID" value="EHQ61381.1"/>
    <property type="molecule type" value="Genomic_DNA"/>
</dbReference>
<accession>H3SHQ7</accession>
<dbReference type="PATRIC" id="fig|1131935.3.peg.3197"/>
<dbReference type="InterPro" id="IPR007138">
    <property type="entry name" value="ABM_dom"/>
</dbReference>
<evidence type="ECO:0000259" key="1">
    <source>
        <dbReference type="Pfam" id="PF03992"/>
    </source>
</evidence>
<evidence type="ECO:0000313" key="2">
    <source>
        <dbReference type="EMBL" id="EHQ61381.1"/>
    </source>
</evidence>
<gene>
    <name evidence="2" type="ORF">PDENDC454_15372</name>
</gene>